<evidence type="ECO:0000313" key="1">
    <source>
        <dbReference type="EMBL" id="KAK3721246.1"/>
    </source>
</evidence>
<dbReference type="Proteomes" id="UP001283361">
    <property type="component" value="Unassembled WGS sequence"/>
</dbReference>
<reference evidence="1" key="1">
    <citation type="journal article" date="2023" name="G3 (Bethesda)">
        <title>A reference genome for the long-term kleptoplast-retaining sea slug Elysia crispata morphotype clarki.</title>
        <authorList>
            <person name="Eastman K.E."/>
            <person name="Pendleton A.L."/>
            <person name="Shaikh M.A."/>
            <person name="Suttiyut T."/>
            <person name="Ogas R."/>
            <person name="Tomko P."/>
            <person name="Gavelis G."/>
            <person name="Widhalm J.R."/>
            <person name="Wisecaver J.H."/>
        </authorList>
    </citation>
    <scope>NUCLEOTIDE SEQUENCE</scope>
    <source>
        <strain evidence="1">ECLA1</strain>
    </source>
</reference>
<comment type="caution">
    <text evidence="1">The sequence shown here is derived from an EMBL/GenBank/DDBJ whole genome shotgun (WGS) entry which is preliminary data.</text>
</comment>
<gene>
    <name evidence="1" type="ORF">RRG08_044254</name>
</gene>
<keyword evidence="2" id="KW-1185">Reference proteome</keyword>
<accession>A0AAE1CNH7</accession>
<protein>
    <submittedName>
        <fullName evidence="1">Uncharacterized protein</fullName>
    </submittedName>
</protein>
<evidence type="ECO:0000313" key="2">
    <source>
        <dbReference type="Proteomes" id="UP001283361"/>
    </source>
</evidence>
<proteinExistence type="predicted"/>
<name>A0AAE1CNH7_9GAST</name>
<organism evidence="1 2">
    <name type="scientific">Elysia crispata</name>
    <name type="common">lettuce slug</name>
    <dbReference type="NCBI Taxonomy" id="231223"/>
    <lineage>
        <taxon>Eukaryota</taxon>
        <taxon>Metazoa</taxon>
        <taxon>Spiralia</taxon>
        <taxon>Lophotrochozoa</taxon>
        <taxon>Mollusca</taxon>
        <taxon>Gastropoda</taxon>
        <taxon>Heterobranchia</taxon>
        <taxon>Euthyneura</taxon>
        <taxon>Panpulmonata</taxon>
        <taxon>Sacoglossa</taxon>
        <taxon>Placobranchoidea</taxon>
        <taxon>Plakobranchidae</taxon>
        <taxon>Elysia</taxon>
    </lineage>
</organism>
<dbReference type="EMBL" id="JAWDGP010007400">
    <property type="protein sequence ID" value="KAK3721246.1"/>
    <property type="molecule type" value="Genomic_DNA"/>
</dbReference>
<dbReference type="AlphaFoldDB" id="A0AAE1CNH7"/>
<sequence length="272" mass="29708">MIATSNSPFAPFMMCILLFRGGRVKPLHSFSSWCKVTVRFPSLNFSLIYETSPKPHETGSEPIRGSFTSVQEFDTQVGGLPSSDRVSAQEPGTRGDKLGFYVLGKPVGNQVKNFQHLNISNRVEICGDELTLQRLGGGGGGLQGRVELEVGEKRVASRVEICGDELTLQRWGGVEEGWPPGSRAVVMSSHFRVTEQQHVSQIVAKSAGLALSSTFYPLDDPRETLLQFEKSALISRVLSVSAHAVPGDTPDLPVTWYDFFLALIREVVPTTG</sequence>